<dbReference type="Proteomes" id="UP000799755">
    <property type="component" value="Unassembled WGS sequence"/>
</dbReference>
<evidence type="ECO:0000313" key="1">
    <source>
        <dbReference type="EMBL" id="KAF2463531.1"/>
    </source>
</evidence>
<reference evidence="1" key="1">
    <citation type="journal article" date="2020" name="Stud. Mycol.">
        <title>101 Dothideomycetes genomes: a test case for predicting lifestyles and emergence of pathogens.</title>
        <authorList>
            <person name="Haridas S."/>
            <person name="Albert R."/>
            <person name="Binder M."/>
            <person name="Bloem J."/>
            <person name="Labutti K."/>
            <person name="Salamov A."/>
            <person name="Andreopoulos B."/>
            <person name="Baker S."/>
            <person name="Barry K."/>
            <person name="Bills G."/>
            <person name="Bluhm B."/>
            <person name="Cannon C."/>
            <person name="Castanera R."/>
            <person name="Culley D."/>
            <person name="Daum C."/>
            <person name="Ezra D."/>
            <person name="Gonzalez J."/>
            <person name="Henrissat B."/>
            <person name="Kuo A."/>
            <person name="Liang C."/>
            <person name="Lipzen A."/>
            <person name="Lutzoni F."/>
            <person name="Magnuson J."/>
            <person name="Mondo S."/>
            <person name="Nolan M."/>
            <person name="Ohm R."/>
            <person name="Pangilinan J."/>
            <person name="Park H.-J."/>
            <person name="Ramirez L."/>
            <person name="Alfaro M."/>
            <person name="Sun H."/>
            <person name="Tritt A."/>
            <person name="Yoshinaga Y."/>
            <person name="Zwiers L.-H."/>
            <person name="Turgeon B."/>
            <person name="Goodwin S."/>
            <person name="Spatafora J."/>
            <person name="Crous P."/>
            <person name="Grigoriev I."/>
        </authorList>
    </citation>
    <scope>NUCLEOTIDE SEQUENCE</scope>
    <source>
        <strain evidence="1">ATCC 200398</strain>
    </source>
</reference>
<proteinExistence type="predicted"/>
<name>A0ACB6Q9E8_9PLEO</name>
<gene>
    <name evidence="1" type="ORF">BDR25DRAFT_362699</name>
</gene>
<protein>
    <submittedName>
        <fullName evidence="1">Uncharacterized protein</fullName>
    </submittedName>
</protein>
<organism evidence="1 2">
    <name type="scientific">Lindgomyces ingoldianus</name>
    <dbReference type="NCBI Taxonomy" id="673940"/>
    <lineage>
        <taxon>Eukaryota</taxon>
        <taxon>Fungi</taxon>
        <taxon>Dikarya</taxon>
        <taxon>Ascomycota</taxon>
        <taxon>Pezizomycotina</taxon>
        <taxon>Dothideomycetes</taxon>
        <taxon>Pleosporomycetidae</taxon>
        <taxon>Pleosporales</taxon>
        <taxon>Lindgomycetaceae</taxon>
        <taxon>Lindgomyces</taxon>
    </lineage>
</organism>
<accession>A0ACB6Q9E8</accession>
<evidence type="ECO:0000313" key="2">
    <source>
        <dbReference type="Proteomes" id="UP000799755"/>
    </source>
</evidence>
<dbReference type="EMBL" id="MU003549">
    <property type="protein sequence ID" value="KAF2463531.1"/>
    <property type="molecule type" value="Genomic_DNA"/>
</dbReference>
<keyword evidence="2" id="KW-1185">Reference proteome</keyword>
<comment type="caution">
    <text evidence="1">The sequence shown here is derived from an EMBL/GenBank/DDBJ whole genome shotgun (WGS) entry which is preliminary data.</text>
</comment>
<sequence>MNIDIALSTGTSIPRFFHPLKDWQGLNLRATQSHMRAGFLLSTISSMKYRSPDQQFSTYPLHNTVLVENLPHREQRQYAENRHLIQAVFCYELGGIFRRFTCGLAVSQIRTISPPLARSLLLSVFLSCGRFLYSAKMPRLRYLAVKAVATYVSRLGVARKRCPSPRVPLSYGSTAAKATAGRVADWMEWADGACSNEVVTGLKLLEDLGFIDHSCIRYPVWTYVLAPRVDNKAHIFSPRKLHPSRSSVRAHLKLSSFLPMVDSNWSRYPRVLES</sequence>